<evidence type="ECO:0000256" key="1">
    <source>
        <dbReference type="SAM" id="SignalP"/>
    </source>
</evidence>
<keyword evidence="3" id="KW-1185">Reference proteome</keyword>
<proteinExistence type="predicted"/>
<dbReference type="GeneID" id="78294092"/>
<gene>
    <name evidence="2" type="ORF">C8D82_103105</name>
</gene>
<feature type="signal peptide" evidence="1">
    <location>
        <begin position="1"/>
        <end position="17"/>
    </location>
</feature>
<reference evidence="2 3" key="1">
    <citation type="submission" date="2018-04" db="EMBL/GenBank/DDBJ databases">
        <title>Genomic Encyclopedia of Type Strains, Phase IV (KMG-IV): sequencing the most valuable type-strain genomes for metagenomic binning, comparative biology and taxonomic classification.</title>
        <authorList>
            <person name="Goeker M."/>
        </authorList>
    </citation>
    <scope>NUCLEOTIDE SEQUENCE [LARGE SCALE GENOMIC DNA]</scope>
    <source>
        <strain evidence="2 3">DSM 14823</strain>
    </source>
</reference>
<dbReference type="Gene3D" id="3.20.20.80">
    <property type="entry name" value="Glycosidases"/>
    <property type="match status" value="1"/>
</dbReference>
<protein>
    <submittedName>
        <fullName evidence="2">Uncharacterized protein</fullName>
    </submittedName>
</protein>
<feature type="chain" id="PRO_5015675987" evidence="1">
    <location>
        <begin position="18"/>
        <end position="824"/>
    </location>
</feature>
<keyword evidence="1" id="KW-0732">Signal</keyword>
<dbReference type="RefSeq" id="WP_116882763.1">
    <property type="nucleotide sequence ID" value="NZ_QEKH01000003.1"/>
</dbReference>
<name>A0A2U1B975_9BACT</name>
<dbReference type="Proteomes" id="UP000245959">
    <property type="component" value="Unassembled WGS sequence"/>
</dbReference>
<comment type="caution">
    <text evidence="2">The sequence shown here is derived from an EMBL/GenBank/DDBJ whole genome shotgun (WGS) entry which is preliminary data.</text>
</comment>
<evidence type="ECO:0000313" key="2">
    <source>
        <dbReference type="EMBL" id="PVY45191.1"/>
    </source>
</evidence>
<accession>A0A2U1B975</accession>
<evidence type="ECO:0000313" key="3">
    <source>
        <dbReference type="Proteomes" id="UP000245959"/>
    </source>
</evidence>
<dbReference type="EMBL" id="QEKH01000003">
    <property type="protein sequence ID" value="PVY45191.1"/>
    <property type="molecule type" value="Genomic_DNA"/>
</dbReference>
<organism evidence="2 3">
    <name type="scientific">Victivallis vadensis</name>
    <dbReference type="NCBI Taxonomy" id="172901"/>
    <lineage>
        <taxon>Bacteria</taxon>
        <taxon>Pseudomonadati</taxon>
        <taxon>Lentisphaerota</taxon>
        <taxon>Lentisphaeria</taxon>
        <taxon>Victivallales</taxon>
        <taxon>Victivallaceae</taxon>
        <taxon>Victivallis</taxon>
    </lineage>
</organism>
<sequence>MMKKILLLACLSTLLSAGTMDLPPAESWKKLGDGTRLETEGNIWRIQPGTGRENGIWSSHALTLSRAKYRVSFRYRLGGGVLHFIVKHGDNTYSLLEKRLPATGGEWKEFQAEMTEDRPGTHGSLWFLCPRPVEVTELNFERIPSEAEAALKRRLAPAPVEQREPETPETVPDLRDTFLIAQEWHSWFYADTTEKGGDAFFRVWGYQDGRSEYRNSSGPLWRRAGADLTYPYLGFYSAGNTEVIRWQLRCMKNSRLDGVLMQLYPDPESGRKFLNLEHFENCLKLARQEGFRLGIHDEIQFMPKSAKEISAFIERASSVLALAGKYPEAFLRRNEKILYQYEAWNLPYSAAEHQQIMEAVERKSGEKIYWMVSGPAEKMVQVEALGCLKLPANTWSHCRKETTRAYGTGGDRWEADSELPDDTLYWDKWRESLRKSKQLVAEANRKRKNKLEQAVWIYPGFNNAGRWSKLPEVMPDRSFDRDAFFLKAIRIAQQEVAPAIVNLSSWNDREEKTALEPSWSNENADPFASVRLLAKMKGARFTEPPLPPKEYVDPWMWSILYGIDRTPPRITGLRLHISEANMAVDAVDDLSGVDRIEVSAAPTAYVKLDGEEAAAFGCTFGAGADGTLKQDRFLPFTLTLPARPEGYGPLFLGIKYRAPEGAKITAVLRYPRNTEYGIFRSNGEKASSIPAGPVLHGMGASRWHAVKLHNFRSKPGSSGKIEIHLKLSGGAEAALEQLALYPEAIANETSRGFALPAAGKEFRTFVVGFPDKLLPRNFTGIPFALQAVDAEGNRSRLQFFDLTQEDMSSSLGGRSVECDGYFWR</sequence>
<dbReference type="AlphaFoldDB" id="A0A2U1B975"/>